<dbReference type="Proteomes" id="UP001329313">
    <property type="component" value="Chromosome"/>
</dbReference>
<dbReference type="SMART" id="SM00507">
    <property type="entry name" value="HNHc"/>
    <property type="match status" value="1"/>
</dbReference>
<gene>
    <name evidence="3" type="ORF">RYJ27_02640</name>
</gene>
<dbReference type="EMBL" id="CP137080">
    <property type="protein sequence ID" value="WOQ70138.1"/>
    <property type="molecule type" value="Genomic_DNA"/>
</dbReference>
<sequence length="482" mass="50985">MEELARTLDEVRRALGGAVAETVRGGALRAVDDESLLSLIAVSAEVARLVDAVLVEAIGHVQERADAAPHAERITTTHGCRSMKELVQRLTHGSSRSAGELLRAARAVAEPVALTTGERLPARYPGMREALADGALGAEGIAVVAGALDGAACSGEARLAADAELAASARGAGSDGCPPPCVDELRLQAQVWAMYLDQDGAEPREARAMRGRGVTLGVCRDGLVPVRGDLLPEVAGQFTTLLHAMLNPKVGGPDAPEGPHFVSDDDRACDASDSLAPPADTRTRAQQQHDALASILSVAARSGEVPTIGGAAPTLVVSVTADDLRSGRGHAHIDGCDEPVSLAAARQVACTGGVQRVVTDSAGRIRAIHTLERVFDQHQRRAIVLRDGGCVIPGCQVPAAWCEIHHVEEHSRGGPTHTDNGVLLCWHHHRTLDSSGWHVRMRNGLPEVRGPSWWDRSASWRAVTTSPIRMRNRLRTRETAAP</sequence>
<dbReference type="CDD" id="cd00085">
    <property type="entry name" value="HNHc"/>
    <property type="match status" value="1"/>
</dbReference>
<organism evidence="3 4">
    <name type="scientific">Microbacterium limosum</name>
    <dbReference type="NCBI Taxonomy" id="3079935"/>
    <lineage>
        <taxon>Bacteria</taxon>
        <taxon>Bacillati</taxon>
        <taxon>Actinomycetota</taxon>
        <taxon>Actinomycetes</taxon>
        <taxon>Micrococcales</taxon>
        <taxon>Microbacteriaceae</taxon>
        <taxon>Microbacterium</taxon>
    </lineage>
</organism>
<dbReference type="RefSeq" id="WP_330171219.1">
    <property type="nucleotide sequence ID" value="NZ_CP137080.1"/>
</dbReference>
<feature type="region of interest" description="Disordered" evidence="1">
    <location>
        <begin position="252"/>
        <end position="286"/>
    </location>
</feature>
<reference evidence="3 4" key="1">
    <citation type="submission" date="2023-10" db="EMBL/GenBank/DDBJ databases">
        <title>Y20.</title>
        <authorList>
            <person name="Zhang G."/>
            <person name="Ding Y."/>
        </authorList>
    </citation>
    <scope>NUCLEOTIDE SEQUENCE [LARGE SCALE GENOMIC DNA]</scope>
    <source>
        <strain evidence="3 4">Y20</strain>
    </source>
</reference>
<dbReference type="Pfam" id="PF02720">
    <property type="entry name" value="DUF222"/>
    <property type="match status" value="1"/>
</dbReference>
<dbReference type="AlphaFoldDB" id="A0AAU0MIR9"/>
<dbReference type="InterPro" id="IPR003870">
    <property type="entry name" value="DUF222"/>
</dbReference>
<evidence type="ECO:0000259" key="2">
    <source>
        <dbReference type="SMART" id="SM00507"/>
    </source>
</evidence>
<dbReference type="Pfam" id="PF13391">
    <property type="entry name" value="HNH_2"/>
    <property type="match status" value="1"/>
</dbReference>
<dbReference type="InterPro" id="IPR003615">
    <property type="entry name" value="HNH_nuc"/>
</dbReference>
<dbReference type="Gene3D" id="1.10.30.50">
    <property type="match status" value="1"/>
</dbReference>
<evidence type="ECO:0000313" key="4">
    <source>
        <dbReference type="Proteomes" id="UP001329313"/>
    </source>
</evidence>
<feature type="domain" description="HNH nuclease" evidence="2">
    <location>
        <begin position="378"/>
        <end position="430"/>
    </location>
</feature>
<proteinExistence type="predicted"/>
<name>A0AAU0MIR9_9MICO</name>
<protein>
    <submittedName>
        <fullName evidence="3">DUF222 domain-containing protein</fullName>
    </submittedName>
</protein>
<evidence type="ECO:0000256" key="1">
    <source>
        <dbReference type="SAM" id="MobiDB-lite"/>
    </source>
</evidence>
<keyword evidence="4" id="KW-1185">Reference proteome</keyword>
<accession>A0AAU0MIR9</accession>
<dbReference type="KEGG" id="mliy:RYJ27_02640"/>
<evidence type="ECO:0000313" key="3">
    <source>
        <dbReference type="EMBL" id="WOQ70138.1"/>
    </source>
</evidence>